<dbReference type="Proteomes" id="UP000193006">
    <property type="component" value="Chromosome"/>
</dbReference>
<dbReference type="AlphaFoldDB" id="A0A1X9MGS1"/>
<evidence type="ECO:0000313" key="3">
    <source>
        <dbReference type="Proteomes" id="UP000193006"/>
    </source>
</evidence>
<name>A0A1X9MGS1_9BACI</name>
<reference evidence="2 3" key="1">
    <citation type="submission" date="2017-04" db="EMBL/GenBank/DDBJ databases">
        <title>Bacillus krulwichiae AM31D Genome sequencing and assembly.</title>
        <authorList>
            <person name="Krulwich T.A."/>
            <person name="Anastor L."/>
            <person name="Ehrlich R."/>
            <person name="Ehrlich G.D."/>
            <person name="Janto B."/>
        </authorList>
    </citation>
    <scope>NUCLEOTIDE SEQUENCE [LARGE SCALE GENOMIC DNA]</scope>
    <source>
        <strain evidence="2 3">AM31D</strain>
    </source>
</reference>
<gene>
    <name evidence="2" type="ORF">BkAM31D_19375</name>
</gene>
<dbReference type="EMBL" id="CP020814">
    <property type="protein sequence ID" value="ARK31824.1"/>
    <property type="molecule type" value="Genomic_DNA"/>
</dbReference>
<dbReference type="RefSeq" id="WP_066159064.1">
    <property type="nucleotide sequence ID" value="NZ_CP020814.1"/>
</dbReference>
<evidence type="ECO:0008006" key="4">
    <source>
        <dbReference type="Google" id="ProtNLM"/>
    </source>
</evidence>
<feature type="transmembrane region" description="Helical" evidence="1">
    <location>
        <begin position="57"/>
        <end position="83"/>
    </location>
</feature>
<keyword evidence="1" id="KW-1133">Transmembrane helix</keyword>
<evidence type="ECO:0000313" key="2">
    <source>
        <dbReference type="EMBL" id="ARK31824.1"/>
    </source>
</evidence>
<keyword evidence="3" id="KW-1185">Reference proteome</keyword>
<keyword evidence="1" id="KW-0812">Transmembrane</keyword>
<organism evidence="2 3">
    <name type="scientific">Halalkalibacter krulwichiae</name>
    <dbReference type="NCBI Taxonomy" id="199441"/>
    <lineage>
        <taxon>Bacteria</taxon>
        <taxon>Bacillati</taxon>
        <taxon>Bacillota</taxon>
        <taxon>Bacilli</taxon>
        <taxon>Bacillales</taxon>
        <taxon>Bacillaceae</taxon>
        <taxon>Halalkalibacter</taxon>
    </lineage>
</organism>
<dbReference type="InterPro" id="IPR026369">
    <property type="entry name" value="CxxC_20_CxxC"/>
</dbReference>
<proteinExistence type="predicted"/>
<dbReference type="STRING" id="199441.BkAM31D_19375"/>
<protein>
    <recommendedName>
        <fullName evidence="4">Cxxc_20_cxxc protein</fullName>
    </recommendedName>
</protein>
<accession>A0A1X9MGS1</accession>
<sequence length="98" mass="11617">MKLPTCWSCHYQFNWQSLLLFREGRTKCPKCQKQQYSTTHSKWKMGVLFLPTMISPFLLTAFTVSVLLLITSLLLVFFLIYLFTPFHLEFTDSQQPLF</sequence>
<keyword evidence="1" id="KW-0472">Membrane</keyword>
<dbReference type="KEGG" id="bkw:BkAM31D_19375"/>
<evidence type="ECO:0000256" key="1">
    <source>
        <dbReference type="SAM" id="Phobius"/>
    </source>
</evidence>
<dbReference type="NCBIfam" id="TIGR04104">
    <property type="entry name" value="cxxc_20_cxxc"/>
    <property type="match status" value="1"/>
</dbReference>